<organism evidence="1">
    <name type="scientific">Siphoviridae sp. ctdjo3</name>
    <dbReference type="NCBI Taxonomy" id="2825583"/>
    <lineage>
        <taxon>Viruses</taxon>
        <taxon>Duplodnaviria</taxon>
        <taxon>Heunggongvirae</taxon>
        <taxon>Uroviricota</taxon>
        <taxon>Caudoviricetes</taxon>
    </lineage>
</organism>
<sequence>MYLRQGNMFKEFFVERRNQSVSASGRPTNEFITTMESLKGCLAESDPKEVMNWQQLQTPVTHTIVQEGSPKAKKNERLRLDNRTFDIKAVDDCGGLGISTIYYVEERRDVNGY</sequence>
<reference evidence="1" key="1">
    <citation type="journal article" date="2021" name="Proc. Natl. Acad. Sci. U.S.A.">
        <title>A Catalog of Tens of Thousands of Viruses from Human Metagenomes Reveals Hidden Associations with Chronic Diseases.</title>
        <authorList>
            <person name="Tisza M.J."/>
            <person name="Buck C.B."/>
        </authorList>
    </citation>
    <scope>NUCLEOTIDE SEQUENCE</scope>
    <source>
        <strain evidence="1">Ctdjo3</strain>
    </source>
</reference>
<dbReference type="EMBL" id="BK015495">
    <property type="protein sequence ID" value="DAE09836.1"/>
    <property type="molecule type" value="Genomic_DNA"/>
</dbReference>
<evidence type="ECO:0000313" key="1">
    <source>
        <dbReference type="EMBL" id="DAE09836.1"/>
    </source>
</evidence>
<dbReference type="Gene3D" id="2.40.10.270">
    <property type="entry name" value="Bacteriophage SPP1 head-tail adaptor protein"/>
    <property type="match status" value="1"/>
</dbReference>
<name>A0A8S5PU93_9CAUD</name>
<proteinExistence type="predicted"/>
<accession>A0A8S5PU93</accession>
<protein>
    <submittedName>
        <fullName evidence="1">PORTAL PROTEIN, 15 PROTEIN, HEAD PROTEIN, VIRAL INFECTION, TAILED.2A</fullName>
    </submittedName>
</protein>
<dbReference type="InterPro" id="IPR038666">
    <property type="entry name" value="SSP1_head-tail_sf"/>
</dbReference>